<evidence type="ECO:0000313" key="11">
    <source>
        <dbReference type="Proteomes" id="UP000198847"/>
    </source>
</evidence>
<dbReference type="STRING" id="112903.SAMN04490178_11232"/>
<evidence type="ECO:0000256" key="8">
    <source>
        <dbReference type="ARBA" id="ARBA00023012"/>
    </source>
</evidence>
<keyword evidence="7" id="KW-0067">ATP-binding</keyword>
<dbReference type="InterPro" id="IPR035965">
    <property type="entry name" value="PAS-like_dom_sf"/>
</dbReference>
<dbReference type="InterPro" id="IPR011495">
    <property type="entry name" value="Sig_transdc_His_kin_sub2_dim/P"/>
</dbReference>
<accession>A0A1H8VNW4</accession>
<dbReference type="PANTHER" id="PTHR41523:SF8">
    <property type="entry name" value="ETHYLENE RESPONSE SENSOR PROTEIN"/>
    <property type="match status" value="1"/>
</dbReference>
<dbReference type="Gene3D" id="3.30.450.280">
    <property type="entry name" value="GAF domain"/>
    <property type="match status" value="1"/>
</dbReference>
<dbReference type="PROSITE" id="PS50109">
    <property type="entry name" value="HIS_KIN"/>
    <property type="match status" value="1"/>
</dbReference>
<comment type="catalytic activity">
    <reaction evidence="1">
        <text>ATP + protein L-histidine = ADP + protein N-phospho-L-histidine.</text>
        <dbReference type="EC" id="2.7.13.3"/>
    </reaction>
</comment>
<name>A0A1H8VNW4_9FIRM</name>
<dbReference type="EC" id="2.7.13.3" evidence="2"/>
<dbReference type="InterPro" id="IPR011102">
    <property type="entry name" value="Sig_transdc_His_kinase_HWE"/>
</dbReference>
<keyword evidence="3" id="KW-0597">Phosphoprotein</keyword>
<dbReference type="Gene3D" id="3.30.565.10">
    <property type="entry name" value="Histidine kinase-like ATPase, C-terminal domain"/>
    <property type="match status" value="1"/>
</dbReference>
<dbReference type="GO" id="GO:0005524">
    <property type="term" value="F:ATP binding"/>
    <property type="evidence" value="ECO:0007669"/>
    <property type="project" value="UniProtKB-KW"/>
</dbReference>
<evidence type="ECO:0000256" key="1">
    <source>
        <dbReference type="ARBA" id="ARBA00000085"/>
    </source>
</evidence>
<keyword evidence="8" id="KW-0902">Two-component regulatory system</keyword>
<evidence type="ECO:0000256" key="5">
    <source>
        <dbReference type="ARBA" id="ARBA00022741"/>
    </source>
</evidence>
<evidence type="ECO:0000256" key="3">
    <source>
        <dbReference type="ARBA" id="ARBA00022553"/>
    </source>
</evidence>
<reference evidence="10 11" key="1">
    <citation type="submission" date="2016-10" db="EMBL/GenBank/DDBJ databases">
        <authorList>
            <person name="de Groot N.N."/>
        </authorList>
    </citation>
    <scope>NUCLEOTIDE SEQUENCE [LARGE SCALE GENOMIC DNA]</scope>
    <source>
        <strain evidence="10 11">DSM 13305</strain>
    </source>
</reference>
<keyword evidence="11" id="KW-1185">Reference proteome</keyword>
<dbReference type="InterPro" id="IPR036890">
    <property type="entry name" value="HATPase_C_sf"/>
</dbReference>
<dbReference type="InterPro" id="IPR003594">
    <property type="entry name" value="HATPase_dom"/>
</dbReference>
<dbReference type="SUPFAM" id="SSF55785">
    <property type="entry name" value="PYP-like sensor domain (PAS domain)"/>
    <property type="match status" value="1"/>
</dbReference>
<protein>
    <recommendedName>
        <fullName evidence="2">histidine kinase</fullName>
        <ecNumber evidence="2">2.7.13.3</ecNumber>
    </recommendedName>
</protein>
<evidence type="ECO:0000256" key="6">
    <source>
        <dbReference type="ARBA" id="ARBA00022777"/>
    </source>
</evidence>
<keyword evidence="5" id="KW-0547">Nucleotide-binding</keyword>
<evidence type="ECO:0000259" key="9">
    <source>
        <dbReference type="PROSITE" id="PS50109"/>
    </source>
</evidence>
<dbReference type="InterPro" id="IPR005467">
    <property type="entry name" value="His_kinase_dom"/>
</dbReference>
<dbReference type="SMART" id="SM00911">
    <property type="entry name" value="HWE_HK"/>
    <property type="match status" value="1"/>
</dbReference>
<dbReference type="GO" id="GO:0000160">
    <property type="term" value="P:phosphorelay signal transduction system"/>
    <property type="evidence" value="ECO:0007669"/>
    <property type="project" value="UniProtKB-KW"/>
</dbReference>
<feature type="domain" description="Histidine kinase" evidence="9">
    <location>
        <begin position="280"/>
        <end position="473"/>
    </location>
</feature>
<dbReference type="SUPFAM" id="SSF55874">
    <property type="entry name" value="ATPase domain of HSP90 chaperone/DNA topoisomerase II/histidine kinase"/>
    <property type="match status" value="1"/>
</dbReference>
<dbReference type="EMBL" id="FODY01000012">
    <property type="protein sequence ID" value="SEP16877.1"/>
    <property type="molecule type" value="Genomic_DNA"/>
</dbReference>
<dbReference type="OrthoDB" id="9767435at2"/>
<dbReference type="AlphaFoldDB" id="A0A1H8VNW4"/>
<dbReference type="Pfam" id="PF07568">
    <property type="entry name" value="HisKA_2"/>
    <property type="match status" value="1"/>
</dbReference>
<evidence type="ECO:0000256" key="4">
    <source>
        <dbReference type="ARBA" id="ARBA00022679"/>
    </source>
</evidence>
<dbReference type="InterPro" id="IPR022066">
    <property type="entry name" value="PdtaS_GAF"/>
</dbReference>
<dbReference type="Pfam" id="PF02518">
    <property type="entry name" value="HATPase_c"/>
    <property type="match status" value="1"/>
</dbReference>
<organism evidence="10 11">
    <name type="scientific">Propionispora vibrioides</name>
    <dbReference type="NCBI Taxonomy" id="112903"/>
    <lineage>
        <taxon>Bacteria</taxon>
        <taxon>Bacillati</taxon>
        <taxon>Bacillota</taxon>
        <taxon>Negativicutes</taxon>
        <taxon>Selenomonadales</taxon>
        <taxon>Sporomusaceae</taxon>
        <taxon>Propionispora</taxon>
    </lineage>
</organism>
<sequence>MVKTGLLRELCLEYTYLTEPDIVILENIAGQLDITAELTGTDVFIDALCRNSSDSIVLAWAHSSANRSLYNRSVVGQLAYAEKEPAVYKALTGGQIMRDIRGISQEGVPIAQTVVPVTNLTKHVIGVLIMEKDISEEIRQEEQVEFLSQTAEHLSRTLMDFTTTGWGWEEWLGSGIFVLDQAGAITYTNKHAERMLEVLCGARGLKENLITALSYGSLEELVEGLKKAVNLEFGHVSYLCQAHPLVTDGELSGCVVSVQDVTELRQKEKELDVKSAVIQEIHHRVKNTLQNVVSLLRLQMNRSRSETVQSEFATCVNRILSISRVHEVLARQSWETVDLKELAEYIVSNIVAGYSLAEQEIHTQVEGASIMIPAQQSVPVALVLNELVTNSLKHGIKTEPDGEIRVSIRETAGCITIQVIDSGAETVLKQLPAGNKLGLYIVQLLICDQLGGSFSLNRQHGSTVATISFLSGGKEQTL</sequence>
<evidence type="ECO:0000256" key="7">
    <source>
        <dbReference type="ARBA" id="ARBA00022840"/>
    </source>
</evidence>
<dbReference type="RefSeq" id="WP_091747068.1">
    <property type="nucleotide sequence ID" value="NZ_FODY01000012.1"/>
</dbReference>
<dbReference type="Pfam" id="PF12282">
    <property type="entry name" value="GAF_PdtaS"/>
    <property type="match status" value="1"/>
</dbReference>
<proteinExistence type="predicted"/>
<evidence type="ECO:0000256" key="2">
    <source>
        <dbReference type="ARBA" id="ARBA00012438"/>
    </source>
</evidence>
<keyword evidence="6 10" id="KW-0418">Kinase</keyword>
<dbReference type="Gene3D" id="3.30.450.20">
    <property type="entry name" value="PAS domain"/>
    <property type="match status" value="1"/>
</dbReference>
<gene>
    <name evidence="10" type="ORF">SAMN04490178_11232</name>
</gene>
<evidence type="ECO:0000313" key="10">
    <source>
        <dbReference type="EMBL" id="SEP16877.1"/>
    </source>
</evidence>
<dbReference type="PANTHER" id="PTHR41523">
    <property type="entry name" value="TWO-COMPONENT SYSTEM SENSOR PROTEIN"/>
    <property type="match status" value="1"/>
</dbReference>
<dbReference type="InterPro" id="IPR038424">
    <property type="entry name" value="H_kinase_PdtaS_GAF_sf"/>
</dbReference>
<dbReference type="Proteomes" id="UP000198847">
    <property type="component" value="Unassembled WGS sequence"/>
</dbReference>
<keyword evidence="4" id="KW-0808">Transferase</keyword>
<dbReference type="GO" id="GO:0004673">
    <property type="term" value="F:protein histidine kinase activity"/>
    <property type="evidence" value="ECO:0007669"/>
    <property type="project" value="UniProtKB-EC"/>
</dbReference>